<proteinExistence type="predicted"/>
<dbReference type="Proteomes" id="UP001623592">
    <property type="component" value="Unassembled WGS sequence"/>
</dbReference>
<dbReference type="InterPro" id="IPR028949">
    <property type="entry name" value="Ntox15"/>
</dbReference>
<dbReference type="Pfam" id="PF15604">
    <property type="entry name" value="Ntox15"/>
    <property type="match status" value="1"/>
</dbReference>
<organism evidence="2 3">
    <name type="scientific">Clostridium neuense</name>
    <dbReference type="NCBI Taxonomy" id="1728934"/>
    <lineage>
        <taxon>Bacteria</taxon>
        <taxon>Bacillati</taxon>
        <taxon>Bacillota</taxon>
        <taxon>Clostridia</taxon>
        <taxon>Eubacteriales</taxon>
        <taxon>Clostridiaceae</taxon>
        <taxon>Clostridium</taxon>
    </lineage>
</organism>
<dbReference type="EMBL" id="JBJIAA010000044">
    <property type="protein sequence ID" value="MFL0253346.1"/>
    <property type="molecule type" value="Genomic_DNA"/>
</dbReference>
<evidence type="ECO:0000313" key="3">
    <source>
        <dbReference type="Proteomes" id="UP001623592"/>
    </source>
</evidence>
<keyword evidence="3" id="KW-1185">Reference proteome</keyword>
<sequence>MNSSIGSQWKYRIDAVDEQIQAMANNMTDAERKSTYLNVKLIY</sequence>
<comment type="caution">
    <text evidence="2">The sequence shown here is derived from an EMBL/GenBank/DDBJ whole genome shotgun (WGS) entry which is preliminary data.</text>
</comment>
<accession>A0ABW8TM20</accession>
<evidence type="ECO:0000313" key="2">
    <source>
        <dbReference type="EMBL" id="MFL0253346.1"/>
    </source>
</evidence>
<name>A0ABW8TM20_9CLOT</name>
<gene>
    <name evidence="2" type="ORF">ACJDT4_23345</name>
</gene>
<feature type="domain" description="Novel toxin 15" evidence="1">
    <location>
        <begin position="1"/>
        <end position="41"/>
    </location>
</feature>
<evidence type="ECO:0000259" key="1">
    <source>
        <dbReference type="Pfam" id="PF15604"/>
    </source>
</evidence>
<dbReference type="RefSeq" id="WP_406790015.1">
    <property type="nucleotide sequence ID" value="NZ_JBJIAA010000044.1"/>
</dbReference>
<reference evidence="2 3" key="1">
    <citation type="submission" date="2024-11" db="EMBL/GenBank/DDBJ databases">
        <authorList>
            <person name="Heng Y.C."/>
            <person name="Lim A.C.H."/>
            <person name="Lee J.K.Y."/>
            <person name="Kittelmann S."/>
        </authorList>
    </citation>
    <scope>NUCLEOTIDE SEQUENCE [LARGE SCALE GENOMIC DNA]</scope>
    <source>
        <strain evidence="2 3">WILCCON 0114</strain>
    </source>
</reference>
<protein>
    <submittedName>
        <fullName evidence="2">Polymorphic toxin type 15 domain-containing protein</fullName>
    </submittedName>
</protein>